<protein>
    <submittedName>
        <fullName evidence="8">Unplaced genomic scaffold scaffold_32, whole genome shotgun sequence</fullName>
    </submittedName>
</protein>
<feature type="binding site" evidence="6">
    <location>
        <begin position="52"/>
        <end position="53"/>
    </location>
    <ligand>
        <name>FAD</name>
        <dbReference type="ChEBI" id="CHEBI:57692"/>
    </ligand>
</feature>
<dbReference type="GO" id="GO:0071949">
    <property type="term" value="F:FAD binding"/>
    <property type="evidence" value="ECO:0007669"/>
    <property type="project" value="InterPro"/>
</dbReference>
<dbReference type="PANTHER" id="PTHR11530">
    <property type="entry name" value="D-AMINO ACID OXIDASE"/>
    <property type="match status" value="1"/>
</dbReference>
<dbReference type="Gene3D" id="3.30.9.10">
    <property type="entry name" value="D-Amino Acid Oxidase, subunit A, domain 2"/>
    <property type="match status" value="1"/>
</dbReference>
<accession>A0A0C9Z5H8</accession>
<evidence type="ECO:0000256" key="3">
    <source>
        <dbReference type="ARBA" id="ARBA00022630"/>
    </source>
</evidence>
<keyword evidence="4 6" id="KW-0274">FAD</keyword>
<reference evidence="8 9" key="1">
    <citation type="submission" date="2014-04" db="EMBL/GenBank/DDBJ databases">
        <authorList>
            <consortium name="DOE Joint Genome Institute"/>
            <person name="Kuo A."/>
            <person name="Kohler A."/>
            <person name="Costa M.D."/>
            <person name="Nagy L.G."/>
            <person name="Floudas D."/>
            <person name="Copeland A."/>
            <person name="Barry K.W."/>
            <person name="Cichocki N."/>
            <person name="Veneault-Fourrey C."/>
            <person name="LaButti K."/>
            <person name="Lindquist E.A."/>
            <person name="Lipzen A."/>
            <person name="Lundell T."/>
            <person name="Morin E."/>
            <person name="Murat C."/>
            <person name="Sun H."/>
            <person name="Tunlid A."/>
            <person name="Henrissat B."/>
            <person name="Grigoriev I.V."/>
            <person name="Hibbett D.S."/>
            <person name="Martin F."/>
            <person name="Nordberg H.P."/>
            <person name="Cantor M.N."/>
            <person name="Hua S.X."/>
        </authorList>
    </citation>
    <scope>NUCLEOTIDE SEQUENCE [LARGE SCALE GENOMIC DNA]</scope>
    <source>
        <strain evidence="8 9">441</strain>
    </source>
</reference>
<dbReference type="EMBL" id="KN833716">
    <property type="protein sequence ID" value="KIK24376.1"/>
    <property type="molecule type" value="Genomic_DNA"/>
</dbReference>
<reference evidence="9" key="2">
    <citation type="submission" date="2015-01" db="EMBL/GenBank/DDBJ databases">
        <title>Evolutionary Origins and Diversification of the Mycorrhizal Mutualists.</title>
        <authorList>
            <consortium name="DOE Joint Genome Institute"/>
            <consortium name="Mycorrhizal Genomics Consortium"/>
            <person name="Kohler A."/>
            <person name="Kuo A."/>
            <person name="Nagy L.G."/>
            <person name="Floudas D."/>
            <person name="Copeland A."/>
            <person name="Barry K.W."/>
            <person name="Cichocki N."/>
            <person name="Veneault-Fourrey C."/>
            <person name="LaButti K."/>
            <person name="Lindquist E.A."/>
            <person name="Lipzen A."/>
            <person name="Lundell T."/>
            <person name="Morin E."/>
            <person name="Murat C."/>
            <person name="Riley R."/>
            <person name="Ohm R."/>
            <person name="Sun H."/>
            <person name="Tunlid A."/>
            <person name="Henrissat B."/>
            <person name="Grigoriev I.V."/>
            <person name="Hibbett D.S."/>
            <person name="Martin F."/>
        </authorList>
    </citation>
    <scope>NUCLEOTIDE SEQUENCE [LARGE SCALE GENOMIC DNA]</scope>
    <source>
        <strain evidence="9">441</strain>
    </source>
</reference>
<dbReference type="Gene3D" id="3.40.50.720">
    <property type="entry name" value="NAD(P)-binding Rossmann-like Domain"/>
    <property type="match status" value="1"/>
</dbReference>
<sequence>MQRESETTKDIVVIGAGVVGLSTAIRIQEKGGYRVTIVAETFPTDPKTIRYTSHWAGAHHVSILEMDKETFETMWTDSKHGGPLHGCFLRYNHSEYRSDGVDPTEWLDYMPEFRSIPNDELVPGATRGWTFTTFTLYPPAYLNWLLDRFLTNGGTMVHAQLQHVSQAVHGGISGLPQKPDAIVACIGLGARFLGGIEDKKVYPIRGQTITLKAPWVKYGRTLSGADGSYFYLMPRVNGDVLVGGIRVADDWFPVPRAQDRDYVLAGVLAICPELAPPEIRAKRVPTIDDLRPLIVEEGCGLRPGRIGGIRLETEWLEAGPQSEIPVVYNYGHAGMGFQSSWGSASLALGLLEEALASGKPGTPYH</sequence>
<feature type="binding site" evidence="6">
    <location>
        <position position="302"/>
    </location>
    <ligand>
        <name>D-dopa</name>
        <dbReference type="ChEBI" id="CHEBI:149689"/>
    </ligand>
</feature>
<dbReference type="PANTHER" id="PTHR11530:SF11">
    <property type="entry name" value="D-ASPARTATE OXIDASE"/>
    <property type="match status" value="1"/>
</dbReference>
<evidence type="ECO:0000256" key="4">
    <source>
        <dbReference type="ARBA" id="ARBA00022827"/>
    </source>
</evidence>
<name>A0A0C9Z5H8_9AGAM</name>
<comment type="similarity">
    <text evidence="2">Belongs to the DAMOX/DASOX family.</text>
</comment>
<keyword evidence="5" id="KW-0560">Oxidoreductase</keyword>
<dbReference type="Pfam" id="PF01266">
    <property type="entry name" value="DAO"/>
    <property type="match status" value="1"/>
</dbReference>
<evidence type="ECO:0000313" key="8">
    <source>
        <dbReference type="EMBL" id="KIK24376.1"/>
    </source>
</evidence>
<evidence type="ECO:0000259" key="7">
    <source>
        <dbReference type="Pfam" id="PF01266"/>
    </source>
</evidence>
<dbReference type="GO" id="GO:0003884">
    <property type="term" value="F:D-amino-acid oxidase activity"/>
    <property type="evidence" value="ECO:0007669"/>
    <property type="project" value="InterPro"/>
</dbReference>
<dbReference type="SUPFAM" id="SSF54373">
    <property type="entry name" value="FAD-linked reductases, C-terminal domain"/>
    <property type="match status" value="1"/>
</dbReference>
<dbReference type="SUPFAM" id="SSF51971">
    <property type="entry name" value="Nucleotide-binding domain"/>
    <property type="match status" value="1"/>
</dbReference>
<dbReference type="InterPro" id="IPR023209">
    <property type="entry name" value="DAO"/>
</dbReference>
<evidence type="ECO:0000256" key="1">
    <source>
        <dbReference type="ARBA" id="ARBA00001974"/>
    </source>
</evidence>
<dbReference type="InterPro" id="IPR006076">
    <property type="entry name" value="FAD-dep_OxRdtase"/>
</dbReference>
<feature type="domain" description="FAD dependent oxidoreductase" evidence="7">
    <location>
        <begin position="10"/>
        <end position="346"/>
    </location>
</feature>
<dbReference type="AlphaFoldDB" id="A0A0C9Z5H8"/>
<keyword evidence="9" id="KW-1185">Reference proteome</keyword>
<dbReference type="GO" id="GO:0019478">
    <property type="term" value="P:D-amino acid catabolic process"/>
    <property type="evidence" value="ECO:0007669"/>
    <property type="project" value="TreeGrafter"/>
</dbReference>
<evidence type="ECO:0000256" key="5">
    <source>
        <dbReference type="ARBA" id="ARBA00023002"/>
    </source>
</evidence>
<evidence type="ECO:0000256" key="6">
    <source>
        <dbReference type="PIRSR" id="PIRSR000189-1"/>
    </source>
</evidence>
<organism evidence="8 9">
    <name type="scientific">Pisolithus microcarpus 441</name>
    <dbReference type="NCBI Taxonomy" id="765257"/>
    <lineage>
        <taxon>Eukaryota</taxon>
        <taxon>Fungi</taxon>
        <taxon>Dikarya</taxon>
        <taxon>Basidiomycota</taxon>
        <taxon>Agaricomycotina</taxon>
        <taxon>Agaricomycetes</taxon>
        <taxon>Agaricomycetidae</taxon>
        <taxon>Boletales</taxon>
        <taxon>Sclerodermatineae</taxon>
        <taxon>Pisolithaceae</taxon>
        <taxon>Pisolithus</taxon>
    </lineage>
</organism>
<dbReference type="OrthoDB" id="2015447at2759"/>
<gene>
    <name evidence="8" type="ORF">PISMIDRAFT_29174</name>
</gene>
<keyword evidence="3" id="KW-0285">Flavoprotein</keyword>
<dbReference type="GO" id="GO:0005737">
    <property type="term" value="C:cytoplasm"/>
    <property type="evidence" value="ECO:0007669"/>
    <property type="project" value="TreeGrafter"/>
</dbReference>
<feature type="binding site" evidence="6">
    <location>
        <position position="334"/>
    </location>
    <ligand>
        <name>D-dopa</name>
        <dbReference type="ChEBI" id="CHEBI:149689"/>
    </ligand>
</feature>
<comment type="cofactor">
    <cofactor evidence="1 6">
        <name>FAD</name>
        <dbReference type="ChEBI" id="CHEBI:57692"/>
    </cofactor>
</comment>
<dbReference type="PIRSF" id="PIRSF000189">
    <property type="entry name" value="D-aa_oxidase"/>
    <property type="match status" value="1"/>
</dbReference>
<dbReference type="Proteomes" id="UP000054018">
    <property type="component" value="Unassembled WGS sequence"/>
</dbReference>
<dbReference type="HOGENOM" id="CLU_034311_1_1_1"/>
<evidence type="ECO:0000313" key="9">
    <source>
        <dbReference type="Proteomes" id="UP000054018"/>
    </source>
</evidence>
<proteinExistence type="inferred from homology"/>
<dbReference type="STRING" id="765257.A0A0C9Z5H8"/>
<evidence type="ECO:0000256" key="2">
    <source>
        <dbReference type="ARBA" id="ARBA00006730"/>
    </source>
</evidence>